<dbReference type="EMBL" id="PVWQ01000003">
    <property type="protein sequence ID" value="RDW86492.1"/>
    <property type="molecule type" value="Genomic_DNA"/>
</dbReference>
<dbReference type="Gene3D" id="3.10.129.110">
    <property type="entry name" value="Polyketide synthase dehydratase"/>
    <property type="match status" value="1"/>
</dbReference>
<evidence type="ECO:0000256" key="7">
    <source>
        <dbReference type="ARBA" id="ARBA00023268"/>
    </source>
</evidence>
<dbReference type="Pfam" id="PF23114">
    <property type="entry name" value="NAD-bd_HRPKS_sdrA"/>
    <property type="match status" value="1"/>
</dbReference>
<dbReference type="InterPro" id="IPR056501">
    <property type="entry name" value="NAD-bd_HRPKS_sdrA"/>
</dbReference>
<protein>
    <submittedName>
        <fullName evidence="14">Uncharacterized protein</fullName>
    </submittedName>
</protein>
<evidence type="ECO:0000259" key="11">
    <source>
        <dbReference type="PROSITE" id="PS50075"/>
    </source>
</evidence>
<evidence type="ECO:0000256" key="9">
    <source>
        <dbReference type="PROSITE-ProRule" id="PRU01363"/>
    </source>
</evidence>
<feature type="active site" description="Proton acceptor; for dehydratase activity" evidence="9">
    <location>
        <position position="980"/>
    </location>
</feature>
<dbReference type="InterPro" id="IPR050091">
    <property type="entry name" value="PKS_NRPS_Biosynth_Enz"/>
</dbReference>
<dbReference type="InterPro" id="IPR036291">
    <property type="entry name" value="NAD(P)-bd_dom_sf"/>
</dbReference>
<dbReference type="SMART" id="SM00826">
    <property type="entry name" value="PKS_DH"/>
    <property type="match status" value="1"/>
</dbReference>
<dbReference type="InterPro" id="IPR014031">
    <property type="entry name" value="Ketoacyl_synth_C"/>
</dbReference>
<keyword evidence="5" id="KW-0521">NADP</keyword>
<dbReference type="InterPro" id="IPR036736">
    <property type="entry name" value="ACP-like_sf"/>
</dbReference>
<dbReference type="PANTHER" id="PTHR43775:SF49">
    <property type="entry name" value="SYNTHASE, PUTATIVE (JCVI)-RELATED"/>
    <property type="match status" value="1"/>
</dbReference>
<dbReference type="Pfam" id="PF13602">
    <property type="entry name" value="ADH_zinc_N_2"/>
    <property type="match status" value="1"/>
</dbReference>
<sequence>MSPSIDIDILSGHSQPTTTETTTHAATVPADLDVASDTTTTTTPKMNATPIAICGMGVRLPSGIRSPSDLFNFLLNKGDARNVVPSDRYNVDAYYDPSGKPGTIKTKYGYYLDVDLAQFDATMFGMSKTELTTLDPSQRLLLEVTREAFESAGEPGFRGSNTGTFVGDFTEDWQDVQNIDLLNHQPYLMLGKSDFSLANRLAFEYDLVGPSVVTKTACSATAEALHQAVLAIRSGSCPSAIVAGANVIITPRTSISMSQLGLLAPDGNCKTFDSSANGFARGESVCAIYLKRLEDAIRDGNPIRAVIRACESNADGGDGTRTFGTPNPKSQEKLIRHAYASAGLPLDETKVVELHGTGTVVGDPLEASAIASCFGGVEQVYIGSVKPNLGHGEGASALSSIIKAVMALENKTVLPNIKFNTPNPKSKLPFVLSWDIANLLVPWDQNLVVPVEPTQWPRGARERISMNSFGLGGSNVHVVLDSADSMGIPSRPFRHTIADRLPTHKSLLLLSGNSAPAITELASKYGEYLEKNPANLDAMVYTLAARRERLKLGSYCIADGLMVGEPVTPAESKGVRQVAFIFTGQGAQWVGMGREMLKENAEFAASIEEMDKTLQSIDHPPSWSLEGLLTAEPSEKDMFSATDISQPICAAIQMAYVDALAAWNIKPSAVVGHSSGEVASAYAAGVLNRKEAIIAAYYRGYACARCEIPGAMAAVGLGRDDVEQHLKSGVVLACENSNASVTISGDLTAVEGTIESLKQADPNVFVRRLRVPVAYHSHHIKTIGGLYKSLVAPYISPKAPTVPFYSTVYGRQVRESKALGAEYWQLNIENPVLFRTAVSQMLADMNDTAHLEIGPHSALAGPLRQIYKETGSIQTPYTSVAERGQDAAHVFLSAIGTLFTFGIIPTPPASEQAYTLPDLPTYAWNYANRYWSETRVMAGWRFREHARHEILGQRILESSDVEPSWRNLIRVRDVPWLSGHCVEKDIIFPAAGCIAIAGTAIGQLTGSAAYTVQNVHIASAMILEESKSVEVVTTLRKHALTAADNSRWWEFTISSENKGIWTKHCWGLVTEGCAVSTPSNPDVAPLARRVDSKRWYQTLSRAGLNYSDRFVGLQDITASPVDLLASAVIPDIQVPGEEYALHPSTLDNVLQSWSIAATNGEYRRLDHMFLPTFIEQFYVSDSGRQSPLRVRTTAKESVVQAEGDSYGLTAESQVAFVLNGFHASRMGGSFRQEPPKTNAWSVQWHPAIDLATLDTLIRPTGEMTDSVALAEQVCLLCAMEIDETAASIPVASLAKPFLKNYLDGIRKQLELIDQGLSKVPGALELKTLGTNRETRLRKLDELVQQGKGGPSEVSISALCRAATNIEPVLKGQQSYLDLLLADGMLQGIYDEYNRWSDTRDFFRVLGLNKPQLRVLEIGAGTGSLTAVVLDALHSDEGERLYGEYMITDVSAGFVNQTKERFAEYQNLKYAVCDITVDPLEQGFEGGSYDLILASNVLHATPNLHETLSRCRSLLKPDGQLYLQEITTETRRADVVFGLFEGWWVGVEDGRVERPLLTEPEWDIKLRQSGFQGIQHAVRDNYHPDLFLISNIVARAASPETELGDILRVTLLKPNETLGQFGEEVKTALQSSGYDVDELTWGSGDMLPVDQLIVSLMDVDVETPMLTDIDSDNLAAFINMAEDISGQVVVWLMRSAQMDCTDPHQGKMLGLARCIRSEMAIDFVTVELDNLSENTSHTVVDILGQVQRAQKTATDAEDSLDIESEYVVQNGQVLVSRFHHLAVDDALNDAAPSIDGKHLALVQPGLLQSLSWIGHRLPSPVPADSVQIKPRFVGLNFHDVAEAMAIMDPEGSTDADGYHGLGGEGTATVTAVGANISHVAVGDRVVFMDVPTGAFATEIQIPAALVAKTPENLSDEDAAALTVPYLTVMWSFLEKAHLKRGQTVLIHSAAGGVGIAAIHIARWVGAEIYVTVGSKEKVRFLVDELGVPRERIFHSRNDSFVADVMRVTNGVGVDVVLNSLSGELLHASWSCVAAEGCMVDLGKRDFLGRGRLAMRPFTDNRAFFGIDLSPLSIHSKHKLVPLMNLMIELLREEKIFPLRPTTVFEADKIQDAFRYMQKGVHRGRIVVRMPSNPAEDNLGLTMPTPKPTFKADAAYLLSGGMGGLGRSVISWMVSHGARHIAVMSPTAGTREEHQEFVKELAERSCLLQCFSGDVADASFVRTVVHNVQETSNRPIKGVLQLAMVLRDAGFVNMDHESWTAAINPKVAGTLNLHNIAPKELDFFVMFGSVAGTLGAYGQANYAAANSFLDSFTRFRHGHGLPASVLDIAAVGDVGYVASNNDVAERLERNLSRFMSEADFLHGLHLVLERSHAKSITPSPATPSKVYTAPSQIILYNEPARPLSDPQTTMAGRRDPRLSIFRNNQTASVETAESGNEKSLRGFLTSLAAEPEKLNDASSAVFLATEIARRIYAFLMNDDVEIDTAQTLSAMGADSLVAIEIRNWWKQALGVDVTVLELTSGTNTLGDLGALAVGRLREKFLVKAA</sequence>
<gene>
    <name evidence="14" type="ORF">DSM5745_03134</name>
</gene>
<dbReference type="Gene3D" id="3.90.180.10">
    <property type="entry name" value="Medium-chain alcohol dehydrogenases, catalytic domain"/>
    <property type="match status" value="1"/>
</dbReference>
<dbReference type="GO" id="GO:0032259">
    <property type="term" value="P:methylation"/>
    <property type="evidence" value="ECO:0007669"/>
    <property type="project" value="UniProtKB-KW"/>
</dbReference>
<evidence type="ECO:0000256" key="5">
    <source>
        <dbReference type="ARBA" id="ARBA00022857"/>
    </source>
</evidence>
<keyword evidence="8" id="KW-0012">Acyltransferase</keyword>
<evidence type="ECO:0000313" key="14">
    <source>
        <dbReference type="EMBL" id="RDW86492.1"/>
    </source>
</evidence>
<evidence type="ECO:0000313" key="15">
    <source>
        <dbReference type="Proteomes" id="UP000256690"/>
    </source>
</evidence>
<dbReference type="InterPro" id="IPR020843">
    <property type="entry name" value="ER"/>
</dbReference>
<dbReference type="Pfam" id="PF00109">
    <property type="entry name" value="ketoacyl-synt"/>
    <property type="match status" value="1"/>
</dbReference>
<dbReference type="SMART" id="SM00827">
    <property type="entry name" value="PKS_AT"/>
    <property type="match status" value="1"/>
</dbReference>
<dbReference type="GO" id="GO:0004315">
    <property type="term" value="F:3-oxoacyl-[acyl-carrier-protein] synthase activity"/>
    <property type="evidence" value="ECO:0007669"/>
    <property type="project" value="InterPro"/>
</dbReference>
<dbReference type="SMART" id="SM00823">
    <property type="entry name" value="PKS_PP"/>
    <property type="match status" value="1"/>
</dbReference>
<feature type="region of interest" description="N-terminal hotdog fold" evidence="9">
    <location>
        <begin position="948"/>
        <end position="1076"/>
    </location>
</feature>
<evidence type="ECO:0000256" key="10">
    <source>
        <dbReference type="SAM" id="MobiDB-lite"/>
    </source>
</evidence>
<dbReference type="InterPro" id="IPR049552">
    <property type="entry name" value="PKS_DH_N"/>
</dbReference>
<keyword evidence="6" id="KW-0560">Oxidoreductase</keyword>
<evidence type="ECO:0000256" key="8">
    <source>
        <dbReference type="ARBA" id="ARBA00023315"/>
    </source>
</evidence>
<dbReference type="PROSITE" id="PS50075">
    <property type="entry name" value="CARRIER"/>
    <property type="match status" value="1"/>
</dbReference>
<dbReference type="PROSITE" id="PS52004">
    <property type="entry name" value="KS3_2"/>
    <property type="match status" value="1"/>
</dbReference>
<dbReference type="Pfam" id="PF08242">
    <property type="entry name" value="Methyltransf_12"/>
    <property type="match status" value="1"/>
</dbReference>
<feature type="domain" description="PKS/mFAS DH" evidence="13">
    <location>
        <begin position="948"/>
        <end position="1232"/>
    </location>
</feature>
<dbReference type="SUPFAM" id="SSF47336">
    <property type="entry name" value="ACP-like"/>
    <property type="match status" value="1"/>
</dbReference>
<dbReference type="CDD" id="cd02440">
    <property type="entry name" value="AdoMet_MTases"/>
    <property type="match status" value="1"/>
</dbReference>
<comment type="caution">
    <text evidence="14">The sequence shown here is derived from an EMBL/GenBank/DDBJ whole genome shotgun (WGS) entry which is preliminary data.</text>
</comment>
<dbReference type="SUPFAM" id="SSF50129">
    <property type="entry name" value="GroES-like"/>
    <property type="match status" value="1"/>
</dbReference>
<keyword evidence="3" id="KW-0489">Methyltransferase</keyword>
<dbReference type="Gene3D" id="1.10.1200.10">
    <property type="entry name" value="ACP-like"/>
    <property type="match status" value="1"/>
</dbReference>
<dbReference type="PROSITE" id="PS52019">
    <property type="entry name" value="PKS_MFAS_DH"/>
    <property type="match status" value="1"/>
</dbReference>
<dbReference type="InterPro" id="IPR016036">
    <property type="entry name" value="Malonyl_transacylase_ACP-bd"/>
</dbReference>
<dbReference type="InterPro" id="IPR013217">
    <property type="entry name" value="Methyltransf_12"/>
</dbReference>
<dbReference type="InterPro" id="IPR020807">
    <property type="entry name" value="PKS_DH"/>
</dbReference>
<dbReference type="InterPro" id="IPR013968">
    <property type="entry name" value="PKS_KR"/>
</dbReference>
<dbReference type="GO" id="GO:0031177">
    <property type="term" value="F:phosphopantetheine binding"/>
    <property type="evidence" value="ECO:0007669"/>
    <property type="project" value="InterPro"/>
</dbReference>
<dbReference type="GO" id="GO:0016491">
    <property type="term" value="F:oxidoreductase activity"/>
    <property type="evidence" value="ECO:0007669"/>
    <property type="project" value="UniProtKB-KW"/>
</dbReference>
<dbReference type="Gene3D" id="3.40.50.150">
    <property type="entry name" value="Vaccinia Virus protein VP39"/>
    <property type="match status" value="1"/>
</dbReference>
<feature type="domain" description="Ketosynthase family 3 (KS3)" evidence="12">
    <location>
        <begin position="48"/>
        <end position="482"/>
    </location>
</feature>
<keyword evidence="2" id="KW-0597">Phosphoprotein</keyword>
<dbReference type="PROSITE" id="PS00606">
    <property type="entry name" value="KS3_1"/>
    <property type="match status" value="1"/>
</dbReference>
<dbReference type="SUPFAM" id="SSF53901">
    <property type="entry name" value="Thiolase-like"/>
    <property type="match status" value="1"/>
</dbReference>
<dbReference type="Pfam" id="PF00698">
    <property type="entry name" value="Acyl_transf_1"/>
    <property type="match status" value="1"/>
</dbReference>
<evidence type="ECO:0000256" key="3">
    <source>
        <dbReference type="ARBA" id="ARBA00022603"/>
    </source>
</evidence>
<reference evidence="14 15" key="1">
    <citation type="journal article" date="2018" name="IMA Fungus">
        <title>IMA Genome-F 9: Draft genome sequence of Annulohypoxylon stygium, Aspergillus mulundensis, Berkeleyomyces basicola (syn. Thielaviopsis basicola), Ceratocystis smalleyi, two Cercospora beticola strains, Coleophoma cylindrospora, Fusarium fracticaudum, Phialophora cf. hyalina, and Morchella septimelata.</title>
        <authorList>
            <person name="Wingfield B.D."/>
            <person name="Bills G.F."/>
            <person name="Dong Y."/>
            <person name="Huang W."/>
            <person name="Nel W.J."/>
            <person name="Swalarsk-Parry B.S."/>
            <person name="Vaghefi N."/>
            <person name="Wilken P.M."/>
            <person name="An Z."/>
            <person name="de Beer Z.W."/>
            <person name="De Vos L."/>
            <person name="Chen L."/>
            <person name="Duong T.A."/>
            <person name="Gao Y."/>
            <person name="Hammerbacher A."/>
            <person name="Kikkert J.R."/>
            <person name="Li Y."/>
            <person name="Li H."/>
            <person name="Li K."/>
            <person name="Li Q."/>
            <person name="Liu X."/>
            <person name="Ma X."/>
            <person name="Naidoo K."/>
            <person name="Pethybridge S.J."/>
            <person name="Sun J."/>
            <person name="Steenkamp E.T."/>
            <person name="van der Nest M.A."/>
            <person name="van Wyk S."/>
            <person name="Wingfield M.J."/>
            <person name="Xiong C."/>
            <person name="Yue Q."/>
            <person name="Zhang X."/>
        </authorList>
    </citation>
    <scope>NUCLEOTIDE SEQUENCE [LARGE SCALE GENOMIC DNA]</scope>
    <source>
        <strain evidence="14 15">DSM 5745</strain>
    </source>
</reference>
<name>A0A3D8SJP1_9EURO</name>
<dbReference type="Pfam" id="PF21089">
    <property type="entry name" value="PKS_DH_N"/>
    <property type="match status" value="1"/>
</dbReference>
<dbReference type="GO" id="GO:0006633">
    <property type="term" value="P:fatty acid biosynthetic process"/>
    <property type="evidence" value="ECO:0007669"/>
    <property type="project" value="InterPro"/>
</dbReference>
<keyword evidence="7" id="KW-0511">Multifunctional enzyme</keyword>
<dbReference type="InterPro" id="IPR001227">
    <property type="entry name" value="Ac_transferase_dom_sf"/>
</dbReference>
<keyword evidence="4" id="KW-0808">Transferase</keyword>
<dbReference type="SMART" id="SM00825">
    <property type="entry name" value="PKS_KS"/>
    <property type="match status" value="1"/>
</dbReference>
<dbReference type="InterPro" id="IPR057326">
    <property type="entry name" value="KR_dom"/>
</dbReference>
<dbReference type="Gene3D" id="3.40.366.10">
    <property type="entry name" value="Malonyl-Coenzyme A Acyl Carrier Protein, domain 2"/>
    <property type="match status" value="1"/>
</dbReference>
<dbReference type="SMART" id="SM00822">
    <property type="entry name" value="PKS_KR"/>
    <property type="match status" value="1"/>
</dbReference>
<dbReference type="InterPro" id="IPR018201">
    <property type="entry name" value="Ketoacyl_synth_AS"/>
</dbReference>
<dbReference type="GO" id="GO:0004312">
    <property type="term" value="F:fatty acid synthase activity"/>
    <property type="evidence" value="ECO:0007669"/>
    <property type="project" value="TreeGrafter"/>
</dbReference>
<dbReference type="RefSeq" id="XP_026606016.1">
    <property type="nucleotide sequence ID" value="XM_026745150.1"/>
</dbReference>
<dbReference type="InterPro" id="IPR016039">
    <property type="entry name" value="Thiolase-like"/>
</dbReference>
<dbReference type="GeneID" id="38113504"/>
<evidence type="ECO:0000256" key="6">
    <source>
        <dbReference type="ARBA" id="ARBA00023002"/>
    </source>
</evidence>
<dbReference type="Pfam" id="PF08240">
    <property type="entry name" value="ADH_N"/>
    <property type="match status" value="1"/>
</dbReference>
<dbReference type="CDD" id="cd05195">
    <property type="entry name" value="enoyl_red"/>
    <property type="match status" value="1"/>
</dbReference>
<dbReference type="InterPro" id="IPR014030">
    <property type="entry name" value="Ketoacyl_synth_N"/>
</dbReference>
<accession>A0A3D8SJP1</accession>
<dbReference type="CDD" id="cd00833">
    <property type="entry name" value="PKS"/>
    <property type="match status" value="1"/>
</dbReference>
<dbReference type="InterPro" id="IPR016035">
    <property type="entry name" value="Acyl_Trfase/lysoPLipase"/>
</dbReference>
<dbReference type="PANTHER" id="PTHR43775">
    <property type="entry name" value="FATTY ACID SYNTHASE"/>
    <property type="match status" value="1"/>
</dbReference>
<dbReference type="SUPFAM" id="SSF51735">
    <property type="entry name" value="NAD(P)-binding Rossmann-fold domains"/>
    <property type="match status" value="2"/>
</dbReference>
<feature type="compositionally biased region" description="Low complexity" evidence="10">
    <location>
        <begin position="17"/>
        <end position="26"/>
    </location>
</feature>
<dbReference type="Gene3D" id="3.40.50.720">
    <property type="entry name" value="NAD(P)-binding Rossmann-like Domain"/>
    <property type="match status" value="1"/>
</dbReference>
<proteinExistence type="predicted"/>
<dbReference type="InterPro" id="IPR011032">
    <property type="entry name" value="GroES-like_sf"/>
</dbReference>
<keyword evidence="1" id="KW-0596">Phosphopantetheine</keyword>
<dbReference type="Gene3D" id="3.40.47.10">
    <property type="match status" value="1"/>
</dbReference>
<dbReference type="InterPro" id="IPR020841">
    <property type="entry name" value="PKS_Beta-ketoAc_synthase_dom"/>
</dbReference>
<evidence type="ECO:0000259" key="13">
    <source>
        <dbReference type="PROSITE" id="PS52019"/>
    </source>
</evidence>
<dbReference type="SUPFAM" id="SSF53335">
    <property type="entry name" value="S-adenosyl-L-methionine-dependent methyltransferases"/>
    <property type="match status" value="1"/>
</dbReference>
<feature type="domain" description="Carrier" evidence="11">
    <location>
        <begin position="2457"/>
        <end position="2534"/>
    </location>
</feature>
<dbReference type="InterPro" id="IPR013154">
    <property type="entry name" value="ADH-like_N"/>
</dbReference>
<evidence type="ECO:0000259" key="12">
    <source>
        <dbReference type="PROSITE" id="PS52004"/>
    </source>
</evidence>
<feature type="active site" description="Proton donor; for dehydratase activity" evidence="9">
    <location>
        <position position="1147"/>
    </location>
</feature>
<dbReference type="Pfam" id="PF00550">
    <property type="entry name" value="PP-binding"/>
    <property type="match status" value="1"/>
</dbReference>
<dbReference type="OrthoDB" id="329835at2759"/>
<dbReference type="Pfam" id="PF08659">
    <property type="entry name" value="KR"/>
    <property type="match status" value="1"/>
</dbReference>
<dbReference type="SUPFAM" id="SSF52151">
    <property type="entry name" value="FabD/lysophospholipase-like"/>
    <property type="match status" value="1"/>
</dbReference>
<feature type="region of interest" description="Disordered" evidence="10">
    <location>
        <begin position="1"/>
        <end position="26"/>
    </location>
</feature>
<evidence type="ECO:0000256" key="1">
    <source>
        <dbReference type="ARBA" id="ARBA00022450"/>
    </source>
</evidence>
<evidence type="ECO:0000256" key="4">
    <source>
        <dbReference type="ARBA" id="ARBA00022679"/>
    </source>
</evidence>
<dbReference type="InterPro" id="IPR020806">
    <property type="entry name" value="PKS_PP-bd"/>
</dbReference>
<dbReference type="SMART" id="SM00829">
    <property type="entry name" value="PKS_ER"/>
    <property type="match status" value="1"/>
</dbReference>
<dbReference type="InterPro" id="IPR042104">
    <property type="entry name" value="PKS_dehydratase_sf"/>
</dbReference>
<dbReference type="Proteomes" id="UP000256690">
    <property type="component" value="Unassembled WGS sequence"/>
</dbReference>
<evidence type="ECO:0000256" key="2">
    <source>
        <dbReference type="ARBA" id="ARBA00022553"/>
    </source>
</evidence>
<feature type="region of interest" description="C-terminal hotdog fold" evidence="9">
    <location>
        <begin position="1087"/>
        <end position="1232"/>
    </location>
</feature>
<dbReference type="Pfam" id="PF14765">
    <property type="entry name" value="PS-DH"/>
    <property type="match status" value="1"/>
</dbReference>
<dbReference type="STRING" id="1810919.A0A3D8SJP1"/>
<dbReference type="SUPFAM" id="SSF55048">
    <property type="entry name" value="Probable ACP-binding domain of malonyl-CoA ACP transacylase"/>
    <property type="match status" value="1"/>
</dbReference>
<dbReference type="InterPro" id="IPR049900">
    <property type="entry name" value="PKS_mFAS_DH"/>
</dbReference>
<dbReference type="GO" id="GO:0008168">
    <property type="term" value="F:methyltransferase activity"/>
    <property type="evidence" value="ECO:0007669"/>
    <property type="project" value="UniProtKB-KW"/>
</dbReference>
<dbReference type="Pfam" id="PF16197">
    <property type="entry name" value="KAsynt_C_assoc"/>
    <property type="match status" value="1"/>
</dbReference>
<dbReference type="GO" id="GO:0044550">
    <property type="term" value="P:secondary metabolite biosynthetic process"/>
    <property type="evidence" value="ECO:0007669"/>
    <property type="project" value="TreeGrafter"/>
</dbReference>
<dbReference type="InterPro" id="IPR049551">
    <property type="entry name" value="PKS_DH_C"/>
</dbReference>
<keyword evidence="15" id="KW-1185">Reference proteome</keyword>
<dbReference type="InterPro" id="IPR029063">
    <property type="entry name" value="SAM-dependent_MTases_sf"/>
</dbReference>
<organism evidence="14 15">
    <name type="scientific">Aspergillus mulundensis</name>
    <dbReference type="NCBI Taxonomy" id="1810919"/>
    <lineage>
        <taxon>Eukaryota</taxon>
        <taxon>Fungi</taxon>
        <taxon>Dikarya</taxon>
        <taxon>Ascomycota</taxon>
        <taxon>Pezizomycotina</taxon>
        <taxon>Eurotiomycetes</taxon>
        <taxon>Eurotiomycetidae</taxon>
        <taxon>Eurotiales</taxon>
        <taxon>Aspergillaceae</taxon>
        <taxon>Aspergillus</taxon>
        <taxon>Aspergillus subgen. Nidulantes</taxon>
    </lineage>
</organism>
<dbReference type="InterPro" id="IPR032821">
    <property type="entry name" value="PKS_assoc"/>
</dbReference>
<dbReference type="InterPro" id="IPR009081">
    <property type="entry name" value="PP-bd_ACP"/>
</dbReference>
<dbReference type="Pfam" id="PF02801">
    <property type="entry name" value="Ketoacyl-synt_C"/>
    <property type="match status" value="1"/>
</dbReference>
<dbReference type="InterPro" id="IPR014043">
    <property type="entry name" value="Acyl_transferase_dom"/>
</dbReference>